<organism evidence="2 3">
    <name type="scientific">Nocardiopsis sediminis</name>
    <dbReference type="NCBI Taxonomy" id="1778267"/>
    <lineage>
        <taxon>Bacteria</taxon>
        <taxon>Bacillati</taxon>
        <taxon>Actinomycetota</taxon>
        <taxon>Actinomycetes</taxon>
        <taxon>Streptosporangiales</taxon>
        <taxon>Nocardiopsidaceae</taxon>
        <taxon>Nocardiopsis</taxon>
    </lineage>
</organism>
<evidence type="ECO:0000256" key="1">
    <source>
        <dbReference type="SAM" id="Phobius"/>
    </source>
</evidence>
<dbReference type="Proteomes" id="UP001595847">
    <property type="component" value="Unassembled WGS sequence"/>
</dbReference>
<name>A0ABV8FK07_9ACTN</name>
<keyword evidence="1" id="KW-0812">Transmembrane</keyword>
<sequence length="128" mass="13719">MGDPDGPDRSGGPARVAGRKGRLAAWVVPCVVAVQVLVPSFLLLSGADRPARFGWHMYSTVPTWPDVTAVHADGTASEFTRRSIRAGRGDVALDDALLDAACRGDRSIVEFHVRRAPDTTDVHRCAGR</sequence>
<feature type="transmembrane region" description="Helical" evidence="1">
    <location>
        <begin position="23"/>
        <end position="44"/>
    </location>
</feature>
<evidence type="ECO:0000313" key="2">
    <source>
        <dbReference type="EMBL" id="MFC3995322.1"/>
    </source>
</evidence>
<dbReference type="RefSeq" id="WP_378530334.1">
    <property type="nucleotide sequence ID" value="NZ_JBHSBH010000004.1"/>
</dbReference>
<keyword evidence="3" id="KW-1185">Reference proteome</keyword>
<keyword evidence="1" id="KW-0472">Membrane</keyword>
<keyword evidence="1" id="KW-1133">Transmembrane helix</keyword>
<protein>
    <submittedName>
        <fullName evidence="2">Uncharacterized protein</fullName>
    </submittedName>
</protein>
<gene>
    <name evidence="2" type="ORF">ACFOVU_05325</name>
</gene>
<accession>A0ABV8FK07</accession>
<reference evidence="3" key="1">
    <citation type="journal article" date="2019" name="Int. J. Syst. Evol. Microbiol.">
        <title>The Global Catalogue of Microorganisms (GCM) 10K type strain sequencing project: providing services to taxonomists for standard genome sequencing and annotation.</title>
        <authorList>
            <consortium name="The Broad Institute Genomics Platform"/>
            <consortium name="The Broad Institute Genome Sequencing Center for Infectious Disease"/>
            <person name="Wu L."/>
            <person name="Ma J."/>
        </authorList>
    </citation>
    <scope>NUCLEOTIDE SEQUENCE [LARGE SCALE GENOMIC DNA]</scope>
    <source>
        <strain evidence="3">TBRC 1826</strain>
    </source>
</reference>
<dbReference type="EMBL" id="JBHSBH010000004">
    <property type="protein sequence ID" value="MFC3995322.1"/>
    <property type="molecule type" value="Genomic_DNA"/>
</dbReference>
<comment type="caution">
    <text evidence="2">The sequence shown here is derived from an EMBL/GenBank/DDBJ whole genome shotgun (WGS) entry which is preliminary data.</text>
</comment>
<proteinExistence type="predicted"/>
<evidence type="ECO:0000313" key="3">
    <source>
        <dbReference type="Proteomes" id="UP001595847"/>
    </source>
</evidence>